<dbReference type="RefSeq" id="XP_066919503.1">
    <property type="nucleotide sequence ID" value="XM_067063402.1"/>
</dbReference>
<dbReference type="InterPro" id="IPR051226">
    <property type="entry name" value="PP1_Regulatory_Subunit"/>
</dbReference>
<name>A0A7M5UYI0_9CNID</name>
<evidence type="ECO:0000256" key="3">
    <source>
        <dbReference type="SAM" id="MobiDB-lite"/>
    </source>
</evidence>
<feature type="compositionally biased region" description="Basic and acidic residues" evidence="3">
    <location>
        <begin position="595"/>
        <end position="607"/>
    </location>
</feature>
<feature type="compositionally biased region" description="Polar residues" evidence="3">
    <location>
        <begin position="696"/>
        <end position="708"/>
    </location>
</feature>
<evidence type="ECO:0000256" key="1">
    <source>
        <dbReference type="ARBA" id="ARBA00022737"/>
    </source>
</evidence>
<dbReference type="PROSITE" id="PS50088">
    <property type="entry name" value="ANK_REPEAT"/>
    <property type="match status" value="1"/>
</dbReference>
<dbReference type="EnsemblMetazoa" id="CLYHEMT000375.1">
    <property type="protein sequence ID" value="CLYHEMP000375.1"/>
    <property type="gene ID" value="CLYHEMG000375"/>
</dbReference>
<feature type="compositionally biased region" description="Polar residues" evidence="3">
    <location>
        <begin position="656"/>
        <end position="667"/>
    </location>
</feature>
<keyword evidence="5" id="KW-1185">Reference proteome</keyword>
<evidence type="ECO:0000313" key="4">
    <source>
        <dbReference type="EnsemblMetazoa" id="CLYHEMP000375.1"/>
    </source>
</evidence>
<accession>A0A7M5UYI0</accession>
<feature type="compositionally biased region" description="Polar residues" evidence="3">
    <location>
        <begin position="493"/>
        <end position="510"/>
    </location>
</feature>
<feature type="compositionally biased region" description="Basic and acidic residues" evidence="3">
    <location>
        <begin position="853"/>
        <end position="879"/>
    </location>
</feature>
<feature type="compositionally biased region" description="Basic and acidic residues" evidence="3">
    <location>
        <begin position="709"/>
        <end position="718"/>
    </location>
</feature>
<feature type="compositionally biased region" description="Basic and acidic residues" evidence="3">
    <location>
        <begin position="377"/>
        <end position="399"/>
    </location>
</feature>
<reference evidence="4" key="1">
    <citation type="submission" date="2021-01" db="UniProtKB">
        <authorList>
            <consortium name="EnsemblMetazoa"/>
        </authorList>
    </citation>
    <scope>IDENTIFICATION</scope>
</reference>
<dbReference type="AlphaFoldDB" id="A0A7M5UYI0"/>
<keyword evidence="2" id="KW-0040">ANK repeat</keyword>
<protein>
    <submittedName>
        <fullName evidence="4">Uncharacterized protein</fullName>
    </submittedName>
</protein>
<dbReference type="GeneID" id="136806818"/>
<feature type="compositionally biased region" description="Polar residues" evidence="3">
    <location>
        <begin position="417"/>
        <end position="444"/>
    </location>
</feature>
<dbReference type="PANTHER" id="PTHR24179:SF29">
    <property type="entry name" value="LD46604P"/>
    <property type="match status" value="1"/>
</dbReference>
<feature type="compositionally biased region" description="Low complexity" evidence="3">
    <location>
        <begin position="674"/>
        <end position="690"/>
    </location>
</feature>
<dbReference type="InterPro" id="IPR002110">
    <property type="entry name" value="Ankyrin_rpt"/>
</dbReference>
<keyword evidence="1" id="KW-0677">Repeat</keyword>
<dbReference type="GO" id="GO:0004857">
    <property type="term" value="F:enzyme inhibitor activity"/>
    <property type="evidence" value="ECO:0007669"/>
    <property type="project" value="TreeGrafter"/>
</dbReference>
<feature type="region of interest" description="Disordered" evidence="3">
    <location>
        <begin position="349"/>
        <end position="461"/>
    </location>
</feature>
<feature type="region of interest" description="Disordered" evidence="3">
    <location>
        <begin position="656"/>
        <end position="728"/>
    </location>
</feature>
<feature type="compositionally biased region" description="Polar residues" evidence="3">
    <location>
        <begin position="350"/>
        <end position="360"/>
    </location>
</feature>
<evidence type="ECO:0000256" key="2">
    <source>
        <dbReference type="PROSITE-ProRule" id="PRU00023"/>
    </source>
</evidence>
<dbReference type="SMART" id="SM00248">
    <property type="entry name" value="ANK"/>
    <property type="match status" value="3"/>
</dbReference>
<feature type="compositionally biased region" description="Polar residues" evidence="3">
    <location>
        <begin position="817"/>
        <end position="842"/>
    </location>
</feature>
<dbReference type="PROSITE" id="PS50297">
    <property type="entry name" value="ANK_REP_REGION"/>
    <property type="match status" value="1"/>
</dbReference>
<dbReference type="GO" id="GO:0005737">
    <property type="term" value="C:cytoplasm"/>
    <property type="evidence" value="ECO:0007669"/>
    <property type="project" value="TreeGrafter"/>
</dbReference>
<dbReference type="Proteomes" id="UP000594262">
    <property type="component" value="Unplaced"/>
</dbReference>
<dbReference type="InterPro" id="IPR036770">
    <property type="entry name" value="Ankyrin_rpt-contain_sf"/>
</dbReference>
<sequence>MNFATVDNRVDHANPFTNQIFQEAVIRNDKAIVKLLLKYGIYPKRNERNRQGLTALQQCVLDGNGRMAILLLEAGADIEAKTSNGWTCLHIASALGDLDMLATLVNHCCDLVALTKNEELPIDLAASRDIKIKLAKEMSRIGYSELAQWYMRKLAAREGVFYVLSADTLLDLACEDKQEGSLGSEFARQYNQQREMYIHSPIRKQDSQAFRIDASPKKDLWLENPAQEQTKYLTYSSGYLSEVVFDPASGQYLKALSSNPPLLDSPQRKTVIEEKIQLASISEVDGPPISMEESKSRSGTLKRTSSNKRHSQNLRKQSTIELHIDYSHTTESESDDDCAFVADQYDGYLTQPSDVTNSLPNRRKPNNADSHSPGHLKTYERSSFKSSDRPSLESVEEHTGLSNETLIIKDTPIRSALASSNESNNQPELTEPYSTTPPTANSTLSSSGSGGKSKNVKFNPVDKNNEFCNCPTCKKLGYAFSPDIQVGSRKPPTLQQAPQQREQASHLTGKTPQEIMQTGAGYNQFYYPETTTEKGGLYYDQSGYEYKPRKRKKKLFSGIKSMFKDSIKVRTNMDPSPACDDAGILFSVSVRDRNKAKQIRQRQEVRRSNSFSGMESSYKAARDEEVSVLSHSQVVAPPAKFSDIYQERGVFDPTQYETKMESSSRVQQGEYPHQSSSQQQYQQSQQQNQQRGRDQAPSNYYQPRNTYESSRREKHQFTRDLPPPSMNGAIADDMLYYTEEEINAYLDATTTLPHGFHYSRAPQTNNYQQHPQNILQQHPKQAVPIQQQIPPLANNSTGQQKYHRSNNQNHHQQSHSTKSQHPPTSNNHSTNYQQQSTKSSTVVDHHHQHSSSSHRERAHDSHHSHHHKDEHNNDKRLMAGKESSSSSKTAMDNCEYCKSNAPIAGAIPIQTAE</sequence>
<evidence type="ECO:0000313" key="5">
    <source>
        <dbReference type="Proteomes" id="UP000594262"/>
    </source>
</evidence>
<dbReference type="GO" id="GO:0019208">
    <property type="term" value="F:phosphatase regulator activity"/>
    <property type="evidence" value="ECO:0007669"/>
    <property type="project" value="TreeGrafter"/>
</dbReference>
<dbReference type="PANTHER" id="PTHR24179">
    <property type="entry name" value="PROTEIN PHOSPHATASE 1 REGULATORY SUBUNIT 12"/>
    <property type="match status" value="1"/>
</dbReference>
<feature type="compositionally biased region" description="Low complexity" evidence="3">
    <location>
        <begin position="805"/>
        <end position="816"/>
    </location>
</feature>
<organism evidence="4 5">
    <name type="scientific">Clytia hemisphaerica</name>
    <dbReference type="NCBI Taxonomy" id="252671"/>
    <lineage>
        <taxon>Eukaryota</taxon>
        <taxon>Metazoa</taxon>
        <taxon>Cnidaria</taxon>
        <taxon>Hydrozoa</taxon>
        <taxon>Hydroidolina</taxon>
        <taxon>Leptothecata</taxon>
        <taxon>Obeliida</taxon>
        <taxon>Clytiidae</taxon>
        <taxon>Clytia</taxon>
    </lineage>
</organism>
<dbReference type="OrthoDB" id="6021992at2759"/>
<feature type="region of interest" description="Disordered" evidence="3">
    <location>
        <begin position="283"/>
        <end position="318"/>
    </location>
</feature>
<feature type="region of interest" description="Disordered" evidence="3">
    <location>
        <begin position="484"/>
        <end position="510"/>
    </location>
</feature>
<proteinExistence type="predicted"/>
<dbReference type="Gene3D" id="1.25.40.20">
    <property type="entry name" value="Ankyrin repeat-containing domain"/>
    <property type="match status" value="1"/>
</dbReference>
<dbReference type="SUPFAM" id="SSF48403">
    <property type="entry name" value="Ankyrin repeat"/>
    <property type="match status" value="1"/>
</dbReference>
<feature type="repeat" description="ANK" evidence="2">
    <location>
        <begin position="51"/>
        <end position="83"/>
    </location>
</feature>
<feature type="region of interest" description="Disordered" evidence="3">
    <location>
        <begin position="791"/>
        <end position="890"/>
    </location>
</feature>
<dbReference type="Pfam" id="PF12796">
    <property type="entry name" value="Ank_2"/>
    <property type="match status" value="1"/>
</dbReference>
<feature type="compositionally biased region" description="Polar residues" evidence="3">
    <location>
        <begin position="791"/>
        <end position="800"/>
    </location>
</feature>
<feature type="region of interest" description="Disordered" evidence="3">
    <location>
        <begin position="595"/>
        <end position="616"/>
    </location>
</feature>